<gene>
    <name evidence="1" type="ORF">SAMN02745206_03065</name>
</gene>
<protein>
    <submittedName>
        <fullName evidence="1">ThiS family protein</fullName>
    </submittedName>
</protein>
<dbReference type="STRING" id="1121391.SAMN02745206_03065"/>
<dbReference type="Proteomes" id="UP000184076">
    <property type="component" value="Unassembled WGS sequence"/>
</dbReference>
<dbReference type="InterPro" id="IPR003749">
    <property type="entry name" value="ThiS/MoaD-like"/>
</dbReference>
<sequence>MIVIVKLYGMLSRKVAGYEPDRGLEISVSEGATVGEVIGGIGIGSEESVVVVIDGEVAGAETPVCSGSVLRVFQPLHGG</sequence>
<dbReference type="Pfam" id="PF02597">
    <property type="entry name" value="ThiS"/>
    <property type="match status" value="1"/>
</dbReference>
<dbReference type="InterPro" id="IPR012675">
    <property type="entry name" value="Beta-grasp_dom_sf"/>
</dbReference>
<dbReference type="SUPFAM" id="SSF54285">
    <property type="entry name" value="MoaD/ThiS"/>
    <property type="match status" value="1"/>
</dbReference>
<dbReference type="RefSeq" id="WP_073040993.1">
    <property type="nucleotide sequence ID" value="NZ_FQVB01000035.1"/>
</dbReference>
<organism evidence="1 2">
    <name type="scientific">Desulfacinum infernum DSM 9756</name>
    <dbReference type="NCBI Taxonomy" id="1121391"/>
    <lineage>
        <taxon>Bacteria</taxon>
        <taxon>Pseudomonadati</taxon>
        <taxon>Thermodesulfobacteriota</taxon>
        <taxon>Syntrophobacteria</taxon>
        <taxon>Syntrophobacterales</taxon>
        <taxon>Syntrophobacteraceae</taxon>
        <taxon>Desulfacinum</taxon>
    </lineage>
</organism>
<dbReference type="Gene3D" id="3.10.20.30">
    <property type="match status" value="1"/>
</dbReference>
<accession>A0A1M5G6P5</accession>
<evidence type="ECO:0000313" key="2">
    <source>
        <dbReference type="Proteomes" id="UP000184076"/>
    </source>
</evidence>
<reference evidence="2" key="1">
    <citation type="submission" date="2016-11" db="EMBL/GenBank/DDBJ databases">
        <authorList>
            <person name="Varghese N."/>
            <person name="Submissions S."/>
        </authorList>
    </citation>
    <scope>NUCLEOTIDE SEQUENCE [LARGE SCALE GENOMIC DNA]</scope>
    <source>
        <strain evidence="2">DSM 9756</strain>
    </source>
</reference>
<dbReference type="AlphaFoldDB" id="A0A1M5G6P5"/>
<dbReference type="EMBL" id="FQVB01000035">
    <property type="protein sequence ID" value="SHF99425.1"/>
    <property type="molecule type" value="Genomic_DNA"/>
</dbReference>
<dbReference type="InterPro" id="IPR016155">
    <property type="entry name" value="Mopterin_synth/thiamin_S_b"/>
</dbReference>
<evidence type="ECO:0000313" key="1">
    <source>
        <dbReference type="EMBL" id="SHF99425.1"/>
    </source>
</evidence>
<proteinExistence type="predicted"/>
<name>A0A1M5G6P5_9BACT</name>
<keyword evidence="2" id="KW-1185">Reference proteome</keyword>